<feature type="signal peptide" evidence="2">
    <location>
        <begin position="1"/>
        <end position="27"/>
    </location>
</feature>
<dbReference type="AlphaFoldDB" id="A0A1H8R7A6"/>
<evidence type="ECO:0000256" key="2">
    <source>
        <dbReference type="SAM" id="SignalP"/>
    </source>
</evidence>
<protein>
    <submittedName>
        <fullName evidence="3">Uncharacterized protein</fullName>
    </submittedName>
</protein>
<feature type="chain" id="PRO_5039033581" evidence="2">
    <location>
        <begin position="28"/>
        <end position="94"/>
    </location>
</feature>
<reference evidence="3 4" key="1">
    <citation type="submission" date="2016-10" db="EMBL/GenBank/DDBJ databases">
        <authorList>
            <person name="de Groot N.N."/>
        </authorList>
    </citation>
    <scope>NUCLEOTIDE SEQUENCE [LARGE SCALE GENOMIC DNA]</scope>
    <source>
        <strain evidence="3 4">CGMCC 4.2026</strain>
    </source>
</reference>
<evidence type="ECO:0000313" key="3">
    <source>
        <dbReference type="EMBL" id="SEO62014.1"/>
    </source>
</evidence>
<dbReference type="STRING" id="310780.SAMN05216267_103315"/>
<dbReference type="Pfam" id="PF19534">
    <property type="entry name" value="DUF6059"/>
    <property type="match status" value="1"/>
</dbReference>
<organism evidence="3 4">
    <name type="scientific">Actinacidiphila rubida</name>
    <dbReference type="NCBI Taxonomy" id="310780"/>
    <lineage>
        <taxon>Bacteria</taxon>
        <taxon>Bacillati</taxon>
        <taxon>Actinomycetota</taxon>
        <taxon>Actinomycetes</taxon>
        <taxon>Kitasatosporales</taxon>
        <taxon>Streptomycetaceae</taxon>
        <taxon>Actinacidiphila</taxon>
    </lineage>
</organism>
<keyword evidence="4" id="KW-1185">Reference proteome</keyword>
<evidence type="ECO:0000256" key="1">
    <source>
        <dbReference type="SAM" id="MobiDB-lite"/>
    </source>
</evidence>
<dbReference type="EMBL" id="FODD01000033">
    <property type="protein sequence ID" value="SEO62014.1"/>
    <property type="molecule type" value="Genomic_DNA"/>
</dbReference>
<dbReference type="InterPro" id="IPR045701">
    <property type="entry name" value="DUF6059"/>
</dbReference>
<sequence>MRRAGHRRCPWPVAVLRAVGRALQAFGAMHLGLPDPTAPGTVVTASPADPSAALGAGSEFSGPPPAHPEQLLEPGVLSETELRLARELWPSRYR</sequence>
<gene>
    <name evidence="3" type="ORF">SAMN05216267_103315</name>
</gene>
<proteinExistence type="predicted"/>
<name>A0A1H8R7A6_9ACTN</name>
<feature type="region of interest" description="Disordered" evidence="1">
    <location>
        <begin position="46"/>
        <end position="75"/>
    </location>
</feature>
<accession>A0A1H8R7A6</accession>
<dbReference type="Proteomes" id="UP000181951">
    <property type="component" value="Unassembled WGS sequence"/>
</dbReference>
<keyword evidence="2" id="KW-0732">Signal</keyword>
<evidence type="ECO:0000313" key="4">
    <source>
        <dbReference type="Proteomes" id="UP000181951"/>
    </source>
</evidence>